<keyword evidence="1" id="KW-0732">Signal</keyword>
<gene>
    <name evidence="2" type="ORF">IBL25_17875</name>
</gene>
<dbReference type="RefSeq" id="WP_187779885.1">
    <property type="nucleotide sequence ID" value="NZ_JACTUZ010000099.1"/>
</dbReference>
<reference evidence="2 3" key="1">
    <citation type="journal article" date="2009" name="Int. J. Syst. Evol. Microbiol.">
        <title>Transfer of Teichococcus ludipueritiae and Muricoccus roseus to the genus Roseomonas, as Roseomonas ludipueritiae comb. nov. and Roseomonas rosea comb. nov., respectively, and emended description of the genus Roseomonas.</title>
        <authorList>
            <person name="Sanchez-Porro C."/>
            <person name="Gallego V."/>
            <person name="Busse H.J."/>
            <person name="Kampfer P."/>
            <person name="Ventosa A."/>
        </authorList>
    </citation>
    <scope>NUCLEOTIDE SEQUENCE [LARGE SCALE GENOMIC DNA]</scope>
    <source>
        <strain evidence="2 3">DSM 14915</strain>
    </source>
</reference>
<keyword evidence="3" id="KW-1185">Reference proteome</keyword>
<dbReference type="PANTHER" id="PTHR30222:SF2">
    <property type="entry name" value="ABC TRANSPORTER SUBSTRATE-BINDING PROTEIN"/>
    <property type="match status" value="1"/>
</dbReference>
<dbReference type="PANTHER" id="PTHR30222">
    <property type="entry name" value="SPERMIDINE/PUTRESCINE-BINDING PERIPLASMIC PROTEIN"/>
    <property type="match status" value="1"/>
</dbReference>
<accession>A0ABR7RBJ6</accession>
<dbReference type="CDD" id="cd13589">
    <property type="entry name" value="PBP2_polyamine_RpCGA009"/>
    <property type="match status" value="1"/>
</dbReference>
<proteinExistence type="predicted"/>
<dbReference type="PROSITE" id="PS51318">
    <property type="entry name" value="TAT"/>
    <property type="match status" value="1"/>
</dbReference>
<evidence type="ECO:0000313" key="3">
    <source>
        <dbReference type="Proteomes" id="UP000603940"/>
    </source>
</evidence>
<sequence>MLLDRHPPEEAPMQRIQSFAEDQAEILAQEQRAGRISRRDLLAGLGALGMAAAMPGPAHAQARPEVVLVNWGGEAVPAFREAFQAPYVAAGGRMVIDGSGPSNGKMKTMVQARNVTWDICDSGVAGTGELGPAGLLEEIDYSIVDKGKVDTAFAYKYGVANYMFSTVMAWNTRKVSGTPAIADFFDLKKYPGRRMLRRNQQGMLEMALLADGVPMEKLYPLDVDRAFRKLETIKSQCLYWNSGAESQSLLRDGECVMGLLWNTRANLLKRDGGGLIDYTFKDGLLQPGLWVVPKGNPAGKEAMRAIAAMQAPEGQVKLLASMGNGPANPAASALVPDAVKASNPSDPANVAVQAKIDADWYEKHGAAALQRYLDFISA</sequence>
<evidence type="ECO:0000313" key="2">
    <source>
        <dbReference type="EMBL" id="MBC9178815.1"/>
    </source>
</evidence>
<dbReference type="InterPro" id="IPR006059">
    <property type="entry name" value="SBP"/>
</dbReference>
<dbReference type="Proteomes" id="UP000603940">
    <property type="component" value="Unassembled WGS sequence"/>
</dbReference>
<organism evidence="2 3">
    <name type="scientific">Pseudoroseomonas ludipueritiae</name>
    <dbReference type="NCBI Taxonomy" id="198093"/>
    <lineage>
        <taxon>Bacteria</taxon>
        <taxon>Pseudomonadati</taxon>
        <taxon>Pseudomonadota</taxon>
        <taxon>Alphaproteobacteria</taxon>
        <taxon>Acetobacterales</taxon>
        <taxon>Acetobacteraceae</taxon>
        <taxon>Pseudoroseomonas</taxon>
    </lineage>
</organism>
<dbReference type="Pfam" id="PF13416">
    <property type="entry name" value="SBP_bac_8"/>
    <property type="match status" value="1"/>
</dbReference>
<dbReference type="Gene3D" id="3.40.190.10">
    <property type="entry name" value="Periplasmic binding protein-like II"/>
    <property type="match status" value="2"/>
</dbReference>
<dbReference type="InterPro" id="IPR006311">
    <property type="entry name" value="TAT_signal"/>
</dbReference>
<protein>
    <submittedName>
        <fullName evidence="2">ABC transporter substrate-binding protein</fullName>
    </submittedName>
</protein>
<evidence type="ECO:0000256" key="1">
    <source>
        <dbReference type="ARBA" id="ARBA00022729"/>
    </source>
</evidence>
<dbReference type="SUPFAM" id="SSF53850">
    <property type="entry name" value="Periplasmic binding protein-like II"/>
    <property type="match status" value="1"/>
</dbReference>
<dbReference type="EMBL" id="JACTUZ010000099">
    <property type="protein sequence ID" value="MBC9178815.1"/>
    <property type="molecule type" value="Genomic_DNA"/>
</dbReference>
<comment type="caution">
    <text evidence="2">The sequence shown here is derived from an EMBL/GenBank/DDBJ whole genome shotgun (WGS) entry which is preliminary data.</text>
</comment>
<name>A0ABR7RBJ6_9PROT</name>